<organism evidence="5 6">
    <name type="scientific">Phlebotomus papatasi</name>
    <name type="common">Sandfly</name>
    <dbReference type="NCBI Taxonomy" id="29031"/>
    <lineage>
        <taxon>Eukaryota</taxon>
        <taxon>Metazoa</taxon>
        <taxon>Ecdysozoa</taxon>
        <taxon>Arthropoda</taxon>
        <taxon>Hexapoda</taxon>
        <taxon>Insecta</taxon>
        <taxon>Pterygota</taxon>
        <taxon>Neoptera</taxon>
        <taxon>Endopterygota</taxon>
        <taxon>Diptera</taxon>
        <taxon>Nematocera</taxon>
        <taxon>Psychodoidea</taxon>
        <taxon>Psychodidae</taxon>
        <taxon>Phlebotomus</taxon>
        <taxon>Phlebotomus</taxon>
    </lineage>
</organism>
<dbReference type="Proteomes" id="UP000092462">
    <property type="component" value="Unassembled WGS sequence"/>
</dbReference>
<dbReference type="EMBL" id="AJVK01007178">
    <property type="status" value="NOT_ANNOTATED_CDS"/>
    <property type="molecule type" value="Genomic_DNA"/>
</dbReference>
<dbReference type="Gene3D" id="3.40.50.300">
    <property type="entry name" value="P-loop containing nucleotide triphosphate hydrolases"/>
    <property type="match status" value="2"/>
</dbReference>
<evidence type="ECO:0000256" key="2">
    <source>
        <dbReference type="ARBA" id="ARBA00018687"/>
    </source>
</evidence>
<evidence type="ECO:0000313" key="5">
    <source>
        <dbReference type="EnsemblMetazoa" id="PPAI009727-PA"/>
    </source>
</evidence>
<evidence type="ECO:0000256" key="1">
    <source>
        <dbReference type="ARBA" id="ARBA00010171"/>
    </source>
</evidence>
<proteinExistence type="inferred from homology"/>
<dbReference type="InterPro" id="IPR027417">
    <property type="entry name" value="P-loop_NTPase"/>
</dbReference>
<dbReference type="PANTHER" id="PTHR45916:SF1">
    <property type="entry name" value="STRUCTURAL MAINTENANCE OF CHROMOSOMES PROTEIN 5"/>
    <property type="match status" value="1"/>
</dbReference>
<reference evidence="5" key="1">
    <citation type="submission" date="2022-08" db="UniProtKB">
        <authorList>
            <consortium name="EnsemblMetazoa"/>
        </authorList>
    </citation>
    <scope>IDENTIFICATION</scope>
    <source>
        <strain evidence="5">Israel</strain>
    </source>
</reference>
<comment type="similarity">
    <text evidence="1">Belongs to the SMC family. SMC5 subfamily.</text>
</comment>
<dbReference type="AlphaFoldDB" id="A0A1B0GQF2"/>
<name>A0A1B0GQF2_PHLPP</name>
<dbReference type="GO" id="GO:0000724">
    <property type="term" value="P:double-strand break repair via homologous recombination"/>
    <property type="evidence" value="ECO:0007669"/>
    <property type="project" value="TreeGrafter"/>
</dbReference>
<keyword evidence="3" id="KW-0175">Coiled coil</keyword>
<dbReference type="SUPFAM" id="SSF52540">
    <property type="entry name" value="P-loop containing nucleoside triphosphate hydrolases"/>
    <property type="match status" value="1"/>
</dbReference>
<dbReference type="Pfam" id="PF13476">
    <property type="entry name" value="AAA_23"/>
    <property type="match status" value="1"/>
</dbReference>
<accession>A0A1B0GQF2</accession>
<sequence length="1038" mass="119064">MAEGNWRGKIKSITVNNFITYDSVKVSPGPYLNVILGPNGTGKSTLVAAIVIGMGGNCQTLSRGKTLVDYIKNGKTKAAISIDIYKDNEKNVVEFFRVFDNTGSGTFKVDKKKVSQKAYLDEVKKYNIQIDNLCQFLPQDRVQDFAKMNPEEIFINTVKSVCDSEAQEIFEQLKEMEKDSGNSGAELAKWKADLKEAEAQNLQLKVRIENMSHRTQLQEKLQVAKIKKGHLELEELLAKTQDYNKDLEDAKKCLKENEKKLQPIKQESQDFINQIKKLETDGTTQKNNLQKISSKLANLDGDTEKEMDAIRQIKAEFQNVKRQAQTQESDIAEETNVLTALLKDLQISISQTGTLNAKKASLDQKIAELQKENEALLQERNQVAHTLQTEVRVEINSIKRKLEKMQSAEQQHLAAMESRFPDMYKAVMWLKDNRDMFQGTIYDPILLELKLKNLADGKFLENIISQRDLLAFVCEDVNDMKLLVKKLTHEMKLSVNIVQSDPAEKIKFTPSIPINQLRRYGFTKYILDMVEGPVPILNYICQIYNVHNIPVGTNRSSDMIDEIIAAGQLQLFFTPDHRYSVAKSKYSSASSTTCNEIASHNMMRQVLDERQVEEERKTLQHLIRRSDAMNNQINECEAKLSYNEQKAKNVKVELREITVKTQHMTTVQQRVKAQQKKIKDIRENVIDIKAEEIKCKESVKASLVKLLQLQKDKIDQVAEYMKFDKDLLFNREYLKRFNSGNSDLKKKLCEAEQTVEVSQKLVERIKTTIDGHKRKISDKKGEIKSLVEAVFPADTKYQDIVHFRTLPGRIEELLEEIGSLQAQVDCMEGHNERVIEEFEARQKKIDELNQKIANDSARQRSLLGKITELHESWYPEIIKVVDQINTKFSRFMQSMMYAGEVMLTMKSPYAYSTYGISIKVVYRNNEALQQLNSFLQSGGERTVAIATYTLALQQLTQVPFRCVDEINQGMDPKNERKIFEMLVDETSKSGMSQYFFITPKLLPNLKCNDYMVFHCIFNGPHVASPVMFLGNENYMLCT</sequence>
<keyword evidence="6" id="KW-1185">Reference proteome</keyword>
<dbReference type="EMBL" id="AJVK01007177">
    <property type="status" value="NOT_ANNOTATED_CDS"/>
    <property type="molecule type" value="Genomic_DNA"/>
</dbReference>
<dbReference type="VEuPathDB" id="VectorBase:PPAPM1_010116"/>
<dbReference type="VEuPathDB" id="VectorBase:PPAI009727"/>
<dbReference type="PANTHER" id="PTHR45916">
    <property type="entry name" value="STRUCTURAL MAINTENANCE OF CHROMOSOMES PROTEIN 5"/>
    <property type="match status" value="1"/>
</dbReference>
<dbReference type="EnsemblMetazoa" id="PPAI009727-RA">
    <property type="protein sequence ID" value="PPAI009727-PA"/>
    <property type="gene ID" value="PPAI009727"/>
</dbReference>
<dbReference type="GO" id="GO:0005634">
    <property type="term" value="C:nucleus"/>
    <property type="evidence" value="ECO:0007669"/>
    <property type="project" value="TreeGrafter"/>
</dbReference>
<evidence type="ECO:0000313" key="6">
    <source>
        <dbReference type="Proteomes" id="UP000092462"/>
    </source>
</evidence>
<dbReference type="InterPro" id="IPR038729">
    <property type="entry name" value="Rad50/SbcC_AAA"/>
</dbReference>
<dbReference type="GO" id="GO:0030915">
    <property type="term" value="C:Smc5-Smc6 complex"/>
    <property type="evidence" value="ECO:0007669"/>
    <property type="project" value="TreeGrafter"/>
</dbReference>
<dbReference type="GO" id="GO:0003697">
    <property type="term" value="F:single-stranded DNA binding"/>
    <property type="evidence" value="ECO:0007669"/>
    <property type="project" value="TreeGrafter"/>
</dbReference>
<evidence type="ECO:0000259" key="4">
    <source>
        <dbReference type="Pfam" id="PF13476"/>
    </source>
</evidence>
<feature type="domain" description="Rad50/SbcC-type AAA" evidence="4">
    <location>
        <begin position="12"/>
        <end position="248"/>
    </location>
</feature>
<evidence type="ECO:0000256" key="3">
    <source>
        <dbReference type="ARBA" id="ARBA00023054"/>
    </source>
</evidence>
<protein>
    <recommendedName>
        <fullName evidence="2">Structural maintenance of chromosomes protein 5</fullName>
    </recommendedName>
</protein>
<dbReference type="Gene3D" id="1.10.287.1490">
    <property type="match status" value="1"/>
</dbReference>